<reference evidence="1" key="1">
    <citation type="journal article" date="2020" name="New Phytol.">
        <title>Comparative genomics reveals dynamic genome evolution in host specialist ectomycorrhizal fungi.</title>
        <authorList>
            <person name="Lofgren L.A."/>
            <person name="Nguyen N.H."/>
            <person name="Vilgalys R."/>
            <person name="Ruytinx J."/>
            <person name="Liao H.L."/>
            <person name="Branco S."/>
            <person name="Kuo A."/>
            <person name="LaButti K."/>
            <person name="Lipzen A."/>
            <person name="Andreopoulos W."/>
            <person name="Pangilinan J."/>
            <person name="Riley R."/>
            <person name="Hundley H."/>
            <person name="Na H."/>
            <person name="Barry K."/>
            <person name="Grigoriev I.V."/>
            <person name="Stajich J.E."/>
            <person name="Kennedy P.G."/>
        </authorList>
    </citation>
    <scope>NUCLEOTIDE SEQUENCE</scope>
    <source>
        <strain evidence="1">MN1</strain>
    </source>
</reference>
<name>A0A9P7E4D3_9AGAM</name>
<comment type="caution">
    <text evidence="1">The sequence shown here is derived from an EMBL/GenBank/DDBJ whole genome shotgun (WGS) entry which is preliminary data.</text>
</comment>
<dbReference type="AlphaFoldDB" id="A0A9P7E4D3"/>
<evidence type="ECO:0000313" key="1">
    <source>
        <dbReference type="EMBL" id="KAG1810907.1"/>
    </source>
</evidence>
<dbReference type="GeneID" id="64637571"/>
<accession>A0A9P7E4D3</accession>
<keyword evidence="2" id="KW-1185">Reference proteome</keyword>
<dbReference type="Proteomes" id="UP000807769">
    <property type="component" value="Unassembled WGS sequence"/>
</dbReference>
<evidence type="ECO:0000313" key="2">
    <source>
        <dbReference type="Proteomes" id="UP000807769"/>
    </source>
</evidence>
<organism evidence="1 2">
    <name type="scientific">Suillus subaureus</name>
    <dbReference type="NCBI Taxonomy" id="48587"/>
    <lineage>
        <taxon>Eukaryota</taxon>
        <taxon>Fungi</taxon>
        <taxon>Dikarya</taxon>
        <taxon>Basidiomycota</taxon>
        <taxon>Agaricomycotina</taxon>
        <taxon>Agaricomycetes</taxon>
        <taxon>Agaricomycetidae</taxon>
        <taxon>Boletales</taxon>
        <taxon>Suillineae</taxon>
        <taxon>Suillaceae</taxon>
        <taxon>Suillus</taxon>
    </lineage>
</organism>
<protein>
    <submittedName>
        <fullName evidence="1">Uncharacterized protein</fullName>
    </submittedName>
</protein>
<dbReference type="RefSeq" id="XP_041189687.1">
    <property type="nucleotide sequence ID" value="XM_041343555.1"/>
</dbReference>
<gene>
    <name evidence="1" type="ORF">BJ212DRAFT_574933</name>
</gene>
<proteinExistence type="predicted"/>
<sequence length="56" mass="6330">MRYATPTTFKAKFYFSSYRSLAVAAVQDKGAYVAPPPPPLRVHSERIQKLKCHCTT</sequence>
<dbReference type="EMBL" id="JABBWG010000031">
    <property type="protein sequence ID" value="KAG1810907.1"/>
    <property type="molecule type" value="Genomic_DNA"/>
</dbReference>